<evidence type="ECO:0008006" key="3">
    <source>
        <dbReference type="Google" id="ProtNLM"/>
    </source>
</evidence>
<feature type="chain" id="PRO_5028139316" description="Secreted protein" evidence="1">
    <location>
        <begin position="21"/>
        <end position="108"/>
    </location>
</feature>
<reference evidence="2" key="2">
    <citation type="submission" date="2020-07" db="EMBL/GenBank/DDBJ databases">
        <authorList>
            <person name="Vera ALvarez R."/>
            <person name="Arias-Moreno D.M."/>
            <person name="Jimenez-Jacinto V."/>
            <person name="Jimenez-Bremont J.F."/>
            <person name="Swaminathan K."/>
            <person name="Moose S.P."/>
            <person name="Guerrero-Gonzalez M.L."/>
            <person name="Marino-Ramirez L."/>
            <person name="Landsman D."/>
            <person name="Rodriguez-Kessler M."/>
            <person name="Delgado-Sanchez P."/>
        </authorList>
    </citation>
    <scope>NUCLEOTIDE SEQUENCE</scope>
    <source>
        <tissue evidence="2">Cladode</tissue>
    </source>
</reference>
<proteinExistence type="predicted"/>
<keyword evidence="1" id="KW-0732">Signal</keyword>
<evidence type="ECO:0000256" key="1">
    <source>
        <dbReference type="SAM" id="SignalP"/>
    </source>
</evidence>
<dbReference type="AlphaFoldDB" id="A0A7C9CN91"/>
<organism evidence="2">
    <name type="scientific">Opuntia streptacantha</name>
    <name type="common">Prickly pear cactus</name>
    <name type="synonym">Opuntia cardona</name>
    <dbReference type="NCBI Taxonomy" id="393608"/>
    <lineage>
        <taxon>Eukaryota</taxon>
        <taxon>Viridiplantae</taxon>
        <taxon>Streptophyta</taxon>
        <taxon>Embryophyta</taxon>
        <taxon>Tracheophyta</taxon>
        <taxon>Spermatophyta</taxon>
        <taxon>Magnoliopsida</taxon>
        <taxon>eudicotyledons</taxon>
        <taxon>Gunneridae</taxon>
        <taxon>Pentapetalae</taxon>
        <taxon>Caryophyllales</taxon>
        <taxon>Cactineae</taxon>
        <taxon>Cactaceae</taxon>
        <taxon>Opuntioideae</taxon>
        <taxon>Opuntia</taxon>
    </lineage>
</organism>
<protein>
    <recommendedName>
        <fullName evidence="3">Secreted protein</fullName>
    </recommendedName>
</protein>
<feature type="signal peptide" evidence="1">
    <location>
        <begin position="1"/>
        <end position="20"/>
    </location>
</feature>
<name>A0A7C9CN91_OPUST</name>
<evidence type="ECO:0000313" key="2">
    <source>
        <dbReference type="EMBL" id="MBA4616789.1"/>
    </source>
</evidence>
<reference evidence="2" key="1">
    <citation type="journal article" date="2013" name="J. Plant Res.">
        <title>Effect of fungi and light on seed germination of three Opuntia species from semiarid lands of central Mexico.</title>
        <authorList>
            <person name="Delgado-Sanchez P."/>
            <person name="Jimenez-Bremont J.F."/>
            <person name="Guerrero-Gonzalez Mde L."/>
            <person name="Flores J."/>
        </authorList>
    </citation>
    <scope>NUCLEOTIDE SEQUENCE</scope>
    <source>
        <tissue evidence="2">Cladode</tissue>
    </source>
</reference>
<sequence length="108" mass="11892">MCLGTIRVFLLSLAAFPANSKTSAARYSRTAARYTGAPAPTRSAYFPAFRNRAMRPTGNCKPALLLRDVAFFAAPEPRVFPLPAIFAELFVRFLQLNISPETKRPASI</sequence>
<dbReference type="EMBL" id="GISG01013138">
    <property type="protein sequence ID" value="MBA4616789.1"/>
    <property type="molecule type" value="Transcribed_RNA"/>
</dbReference>
<accession>A0A7C9CN91</accession>